<dbReference type="InterPro" id="IPR014371">
    <property type="entry name" value="Oat_ACAT_DAG_ARE"/>
</dbReference>
<feature type="transmembrane region" description="Helical" evidence="13">
    <location>
        <begin position="145"/>
        <end position="165"/>
    </location>
</feature>
<evidence type="ECO:0000256" key="10">
    <source>
        <dbReference type="PIRNR" id="PIRNR000439"/>
    </source>
</evidence>
<feature type="transmembrane region" description="Helical" evidence="13">
    <location>
        <begin position="101"/>
        <end position="121"/>
    </location>
</feature>
<sequence length="542" mass="62996">MSSSEQADLALAPDSSSPGERKSQPRQRRQSIPVKLQETGQAGQYLLQAEDTQLLQELLRHNLYEESGAPESRRLHFRRLEFTRQLSTFDRQNPDFSATEFHGFFTLFWLGVALLLVKVAANNWRVYGTIWGKNEIVRLMFHKDVLVLGLTDFVVCWSTIWCLGLQRAILRGYLRWSGLGWVIQNVMSELYHKRELLRARLRQLEKYSDEHSPTPQTSSVHSGLDFEIKSLERQRHQQGSVDLQSFHGSRDADHLLSLAATLEKGTPLEPAQVVSLRALLEKEIQLFSDALGGQFSSKNHYPRNLTMRNFCDFITLPTLVYELEYPRTDRVDWAYVLEKTAATFGTIVVMIVVSQSWIYPVVMSTVRMKEEGLTVQQRLQEFPWVLSDLLFPFMMEYLLAFYVIWECVLNALAEITRFADRGFYADWWNSVSWDQFARDWNRPVHNFLLRHVYHSSISTFHLSRLSASLMTFFLSACVHELIMLCIFRRLRGYLLILQMSQLPLVSLSRTRLMRGRRLVGNLFFWLGIFTGPSLLCSLYLII</sequence>
<evidence type="ECO:0000313" key="14">
    <source>
        <dbReference type="EMBL" id="KAJ5178931.1"/>
    </source>
</evidence>
<evidence type="ECO:0000256" key="1">
    <source>
        <dbReference type="ARBA" id="ARBA00004477"/>
    </source>
</evidence>
<name>A0A9W9LUY1_9EURO</name>
<proteinExistence type="inferred from homology"/>
<evidence type="ECO:0000256" key="5">
    <source>
        <dbReference type="ARBA" id="ARBA00022824"/>
    </source>
</evidence>
<dbReference type="Pfam" id="PF03062">
    <property type="entry name" value="MBOAT"/>
    <property type="match status" value="1"/>
</dbReference>
<keyword evidence="6 13" id="KW-1133">Transmembrane helix</keyword>
<dbReference type="Proteomes" id="UP001146351">
    <property type="component" value="Unassembled WGS sequence"/>
</dbReference>
<feature type="active site" evidence="11">
    <location>
        <position position="479"/>
    </location>
</feature>
<evidence type="ECO:0000256" key="8">
    <source>
        <dbReference type="ARBA" id="ARBA00023315"/>
    </source>
</evidence>
<comment type="caution">
    <text evidence="14">The sequence shown here is derived from an EMBL/GenBank/DDBJ whole genome shotgun (WGS) entry which is preliminary data.</text>
</comment>
<keyword evidence="5 10" id="KW-0256">Endoplasmic reticulum</keyword>
<feature type="transmembrane region" description="Helical" evidence="13">
    <location>
        <begin position="518"/>
        <end position="541"/>
    </location>
</feature>
<reference evidence="14" key="2">
    <citation type="journal article" date="2023" name="IMA Fungus">
        <title>Comparative genomic study of the Penicillium genus elucidates a diverse pangenome and 15 lateral gene transfer events.</title>
        <authorList>
            <person name="Petersen C."/>
            <person name="Sorensen T."/>
            <person name="Nielsen M.R."/>
            <person name="Sondergaard T.E."/>
            <person name="Sorensen J.L."/>
            <person name="Fitzpatrick D.A."/>
            <person name="Frisvad J.C."/>
            <person name="Nielsen K.L."/>
        </authorList>
    </citation>
    <scope>NUCLEOTIDE SEQUENCE</scope>
    <source>
        <strain evidence="14">IBT 21917</strain>
    </source>
</reference>
<evidence type="ECO:0000256" key="12">
    <source>
        <dbReference type="SAM" id="MobiDB-lite"/>
    </source>
</evidence>
<evidence type="ECO:0000256" key="4">
    <source>
        <dbReference type="ARBA" id="ARBA00022692"/>
    </source>
</evidence>
<feature type="transmembrane region" description="Helical" evidence="13">
    <location>
        <begin position="465"/>
        <end position="487"/>
    </location>
</feature>
<keyword evidence="8 10" id="KW-0012">Acyltransferase</keyword>
<dbReference type="GO" id="GO:0008204">
    <property type="term" value="P:ergosterol metabolic process"/>
    <property type="evidence" value="ECO:0007669"/>
    <property type="project" value="TreeGrafter"/>
</dbReference>
<evidence type="ECO:0000313" key="15">
    <source>
        <dbReference type="Proteomes" id="UP001146351"/>
    </source>
</evidence>
<evidence type="ECO:0000256" key="9">
    <source>
        <dbReference type="ARBA" id="ARBA00023568"/>
    </source>
</evidence>
<keyword evidence="15" id="KW-1185">Reference proteome</keyword>
<evidence type="ECO:0000256" key="13">
    <source>
        <dbReference type="SAM" id="Phobius"/>
    </source>
</evidence>
<dbReference type="InterPro" id="IPR004299">
    <property type="entry name" value="MBOAT_fam"/>
</dbReference>
<keyword evidence="3 10" id="KW-0808">Transferase</keyword>
<dbReference type="GO" id="GO:0005789">
    <property type="term" value="C:endoplasmic reticulum membrane"/>
    <property type="evidence" value="ECO:0007669"/>
    <property type="project" value="UniProtKB-SubCell"/>
</dbReference>
<keyword evidence="4 13" id="KW-0812">Transmembrane</keyword>
<feature type="region of interest" description="Disordered" evidence="12">
    <location>
        <begin position="1"/>
        <end position="34"/>
    </location>
</feature>
<dbReference type="AlphaFoldDB" id="A0A9W9LUY1"/>
<accession>A0A9W9LUY1</accession>
<feature type="transmembrane region" description="Helical" evidence="13">
    <location>
        <begin position="341"/>
        <end position="362"/>
    </location>
</feature>
<keyword evidence="7 10" id="KW-0472">Membrane</keyword>
<evidence type="ECO:0000256" key="11">
    <source>
        <dbReference type="PIRSR" id="PIRSR000439-1"/>
    </source>
</evidence>
<dbReference type="EMBL" id="JAPQKO010000002">
    <property type="protein sequence ID" value="KAJ5178931.1"/>
    <property type="molecule type" value="Genomic_DNA"/>
</dbReference>
<dbReference type="OrthoDB" id="10039049at2759"/>
<gene>
    <name evidence="14" type="ORF">N7492_002141</name>
</gene>
<evidence type="ECO:0000256" key="2">
    <source>
        <dbReference type="ARBA" id="ARBA00009010"/>
    </source>
</evidence>
<dbReference type="PANTHER" id="PTHR10408:SF23">
    <property type="entry name" value="STEROL O-ACYLTRANSFERASE 1-RELATED"/>
    <property type="match status" value="1"/>
</dbReference>
<feature type="transmembrane region" description="Helical" evidence="13">
    <location>
        <begin position="382"/>
        <end position="405"/>
    </location>
</feature>
<reference evidence="14" key="1">
    <citation type="submission" date="2022-11" db="EMBL/GenBank/DDBJ databases">
        <authorList>
            <person name="Petersen C."/>
        </authorList>
    </citation>
    <scope>NUCLEOTIDE SEQUENCE</scope>
    <source>
        <strain evidence="14">IBT 21917</strain>
    </source>
</reference>
<evidence type="ECO:0000256" key="3">
    <source>
        <dbReference type="ARBA" id="ARBA00022679"/>
    </source>
</evidence>
<comment type="similarity">
    <text evidence="2 10">Belongs to the membrane-bound acyltransferase family. Sterol o-acyltransferase subfamily.</text>
</comment>
<comment type="subcellular location">
    <subcellularLocation>
        <location evidence="1 10">Endoplasmic reticulum membrane</location>
        <topology evidence="1 10">Multi-pass membrane protein</topology>
    </subcellularLocation>
</comment>
<dbReference type="PANTHER" id="PTHR10408">
    <property type="entry name" value="STEROL O-ACYLTRANSFERASE"/>
    <property type="match status" value="1"/>
</dbReference>
<organism evidence="14 15">
    <name type="scientific">Penicillium capsulatum</name>
    <dbReference type="NCBI Taxonomy" id="69766"/>
    <lineage>
        <taxon>Eukaryota</taxon>
        <taxon>Fungi</taxon>
        <taxon>Dikarya</taxon>
        <taxon>Ascomycota</taxon>
        <taxon>Pezizomycotina</taxon>
        <taxon>Eurotiomycetes</taxon>
        <taxon>Eurotiomycetidae</taxon>
        <taxon>Eurotiales</taxon>
        <taxon>Aspergillaceae</taxon>
        <taxon>Penicillium</taxon>
    </lineage>
</organism>
<dbReference type="GO" id="GO:0034737">
    <property type="term" value="F:ergosterol O-acyltransferase activity"/>
    <property type="evidence" value="ECO:0007669"/>
    <property type="project" value="TreeGrafter"/>
</dbReference>
<evidence type="ECO:0000256" key="6">
    <source>
        <dbReference type="ARBA" id="ARBA00022989"/>
    </source>
</evidence>
<evidence type="ECO:0000256" key="7">
    <source>
        <dbReference type="ARBA" id="ARBA00023136"/>
    </source>
</evidence>
<protein>
    <recommendedName>
        <fullName evidence="10">O-acyltransferase</fullName>
    </recommendedName>
</protein>
<comment type="function">
    <text evidence="9">Sterol O-acyltransferase that catalyzes the formation of stery esters.</text>
</comment>
<dbReference type="PIRSF" id="PIRSF000439">
    <property type="entry name" value="Oat_ACAT_DAG_ARE"/>
    <property type="match status" value="1"/>
</dbReference>